<dbReference type="InParanoid" id="A0A5E4EJJ3"/>
<evidence type="ECO:0000313" key="3">
    <source>
        <dbReference type="Proteomes" id="UP000327085"/>
    </source>
</evidence>
<dbReference type="Proteomes" id="UP000327085">
    <property type="component" value="Chromosome 8"/>
</dbReference>
<dbReference type="Gramene" id="VVA15814">
    <property type="protein sequence ID" value="VVA15814"/>
    <property type="gene ID" value="Prudul26B025889"/>
</dbReference>
<reference evidence="3" key="1">
    <citation type="journal article" date="2020" name="Plant J.">
        <title>Transposons played a major role in the diversification between the closely related almond and peach genomes: results from the almond genome sequence.</title>
        <authorList>
            <person name="Alioto T."/>
            <person name="Alexiou K.G."/>
            <person name="Bardil A."/>
            <person name="Barteri F."/>
            <person name="Castanera R."/>
            <person name="Cruz F."/>
            <person name="Dhingra A."/>
            <person name="Duval H."/>
            <person name="Fernandez I Marti A."/>
            <person name="Frias L."/>
            <person name="Galan B."/>
            <person name="Garcia J.L."/>
            <person name="Howad W."/>
            <person name="Gomez-Garrido J."/>
            <person name="Gut M."/>
            <person name="Julca I."/>
            <person name="Morata J."/>
            <person name="Puigdomenech P."/>
            <person name="Ribeca P."/>
            <person name="Rubio Cabetas M.J."/>
            <person name="Vlasova A."/>
            <person name="Wirthensohn M."/>
            <person name="Garcia-Mas J."/>
            <person name="Gabaldon T."/>
            <person name="Casacuberta J.M."/>
            <person name="Arus P."/>
        </authorList>
    </citation>
    <scope>NUCLEOTIDE SEQUENCE [LARGE SCALE GENOMIC DNA]</scope>
    <source>
        <strain evidence="3">cv. Texas</strain>
    </source>
</reference>
<organism evidence="2 3">
    <name type="scientific">Prunus dulcis</name>
    <name type="common">Almond</name>
    <name type="synonym">Amygdalus dulcis</name>
    <dbReference type="NCBI Taxonomy" id="3755"/>
    <lineage>
        <taxon>Eukaryota</taxon>
        <taxon>Viridiplantae</taxon>
        <taxon>Streptophyta</taxon>
        <taxon>Embryophyta</taxon>
        <taxon>Tracheophyta</taxon>
        <taxon>Spermatophyta</taxon>
        <taxon>Magnoliopsida</taxon>
        <taxon>eudicotyledons</taxon>
        <taxon>Gunneridae</taxon>
        <taxon>Pentapetalae</taxon>
        <taxon>rosids</taxon>
        <taxon>fabids</taxon>
        <taxon>Rosales</taxon>
        <taxon>Rosaceae</taxon>
        <taxon>Amygdaloideae</taxon>
        <taxon>Amygdaleae</taxon>
        <taxon>Prunus</taxon>
    </lineage>
</organism>
<name>A0A5E4EJJ3_PRUDU</name>
<protein>
    <submittedName>
        <fullName evidence="2">PREDICTED: xyloglucan endotransglucosylase/hydrolase</fullName>
    </submittedName>
</protein>
<dbReference type="GO" id="GO:0016787">
    <property type="term" value="F:hydrolase activity"/>
    <property type="evidence" value="ECO:0007669"/>
    <property type="project" value="UniProtKB-KW"/>
</dbReference>
<evidence type="ECO:0000313" key="2">
    <source>
        <dbReference type="EMBL" id="VVA15814.1"/>
    </source>
</evidence>
<proteinExistence type="predicted"/>
<dbReference type="EMBL" id="CABIKO010000016">
    <property type="protein sequence ID" value="VVA15814.1"/>
    <property type="molecule type" value="Genomic_DNA"/>
</dbReference>
<evidence type="ECO:0000256" key="1">
    <source>
        <dbReference type="SAM" id="SignalP"/>
    </source>
</evidence>
<feature type="signal peptide" evidence="1">
    <location>
        <begin position="1"/>
        <end position="21"/>
    </location>
</feature>
<sequence length="75" mass="8405">MAFPVLGFFVFLLLLVGGTIASNNDDSAFDKNYEITWGNDHVLSLNQGREIQLSLDSRSGYHHHLLLLPLGFVRC</sequence>
<gene>
    <name evidence="2" type="ORF">ALMOND_2B025889</name>
</gene>
<dbReference type="AlphaFoldDB" id="A0A5E4EJJ3"/>
<accession>A0A5E4EJJ3</accession>
<feature type="chain" id="PRO_5022849906" evidence="1">
    <location>
        <begin position="22"/>
        <end position="75"/>
    </location>
</feature>
<keyword evidence="2" id="KW-0378">Hydrolase</keyword>
<keyword evidence="1" id="KW-0732">Signal</keyword>